<dbReference type="PIRSF" id="PIRSF005856">
    <property type="entry name" value="Rad51"/>
    <property type="match status" value="1"/>
</dbReference>
<dbReference type="InterPro" id="IPR013632">
    <property type="entry name" value="Rad51_C"/>
</dbReference>
<dbReference type="FunFam" id="3.40.50.300:FF:001223">
    <property type="entry name" value="X-ray repair cross complementing 3"/>
    <property type="match status" value="1"/>
</dbReference>
<evidence type="ECO:0000256" key="2">
    <source>
        <dbReference type="ARBA" id="ARBA00004556"/>
    </source>
</evidence>
<dbReference type="GO" id="GO:0010824">
    <property type="term" value="P:regulation of centrosome duplication"/>
    <property type="evidence" value="ECO:0007669"/>
    <property type="project" value="Ensembl"/>
</dbReference>
<dbReference type="GO" id="GO:0033065">
    <property type="term" value="C:Rad51C-XRCC3 complex"/>
    <property type="evidence" value="ECO:0000318"/>
    <property type="project" value="GO_Central"/>
</dbReference>
<keyword evidence="10" id="KW-0496">Mitochondrion</keyword>
<dbReference type="HOGENOM" id="CLU_041732_1_0_1"/>
<dbReference type="Gene3D" id="3.40.50.300">
    <property type="entry name" value="P-loop containing nucleotide triphosphate hydrolases"/>
    <property type="match status" value="1"/>
</dbReference>
<keyword evidence="5" id="KW-0547">Nucleotide-binding</keyword>
<evidence type="ECO:0000256" key="15">
    <source>
        <dbReference type="SAM" id="MobiDB-lite"/>
    </source>
</evidence>
<sequence>MDWDQLELNPKVIAAVKKAQINSAREVLNLSVPDLQRLTKLSSLDVQRLLKTVALALRRNTVVTALHMYQQREKFPAQHRKLSLGCSVLDGLLGGGLPLAGITELAGRSSAGKTQIGMQLCLSVQYPPLYGGLGAGAVYICTEDVFPNKRLQQLIAQQQKLRTDIPGEVIERMKFGNNIFIEHAADLETLQDCVGKRVPILLARGMARLVVVDSVAALFRCEFGARDSVGRARCLQSLGAKLHQLSAQFDSPVLCINQVTDILDERETAHSNFGLEEEAVTPALGLTWSNQLLMRMMVHRLPAGGEPTETAGTSAPGPVVRALRVVFAPHLPPAFCYFTVNAEGVKGLKEVPSGTEVASGPPVLQKAPYQEARLLQDGPAQVRGARPATPPSAAPEPQPPSG</sequence>
<dbReference type="GeneID" id="100077220"/>
<dbReference type="eggNOG" id="KOG1564">
    <property type="taxonomic scope" value="Eukaryota"/>
</dbReference>
<dbReference type="FunCoup" id="F6RD96">
    <property type="interactions" value="1578"/>
</dbReference>
<dbReference type="InterPro" id="IPR047348">
    <property type="entry name" value="XRCC3-like_C"/>
</dbReference>
<dbReference type="GO" id="GO:0036297">
    <property type="term" value="P:interstrand cross-link repair"/>
    <property type="evidence" value="ECO:0007669"/>
    <property type="project" value="Ensembl"/>
</dbReference>
<dbReference type="GO" id="GO:0005524">
    <property type="term" value="F:ATP binding"/>
    <property type="evidence" value="ECO:0007669"/>
    <property type="project" value="UniProtKB-KW"/>
</dbReference>
<proteinExistence type="inferred from homology"/>
<dbReference type="GO" id="GO:0008821">
    <property type="term" value="F:crossover junction DNA endonuclease activity"/>
    <property type="evidence" value="ECO:0007669"/>
    <property type="project" value="Ensembl"/>
</dbReference>
<evidence type="ECO:0000256" key="7">
    <source>
        <dbReference type="ARBA" id="ARBA00022840"/>
    </source>
</evidence>
<dbReference type="Ensembl" id="ENSOANT00000001228.2">
    <property type="protein sequence ID" value="ENSOANP00000001227.2"/>
    <property type="gene ID" value="ENSOANG00000000792.2"/>
</dbReference>
<dbReference type="GO" id="GO:0090267">
    <property type="term" value="P:positive regulation of mitotic cell cycle spindle assembly checkpoint"/>
    <property type="evidence" value="ECO:0007669"/>
    <property type="project" value="Ensembl"/>
</dbReference>
<keyword evidence="7" id="KW-0067">ATP-binding</keyword>
<dbReference type="GO" id="GO:0071140">
    <property type="term" value="P:resolution of mitotic recombination intermediates"/>
    <property type="evidence" value="ECO:0000318"/>
    <property type="project" value="GO_Central"/>
</dbReference>
<evidence type="ECO:0000256" key="12">
    <source>
        <dbReference type="ARBA" id="ARBA00023204"/>
    </source>
</evidence>
<dbReference type="CTD" id="7517"/>
<dbReference type="GeneTree" id="ENSGT00930000151053"/>
<comment type="similarity">
    <text evidence="3 14">Belongs to the RecA family. RAD51 subfamily.</text>
</comment>
<evidence type="ECO:0000256" key="3">
    <source>
        <dbReference type="ARBA" id="ARBA00007095"/>
    </source>
</evidence>
<keyword evidence="8" id="KW-0007">Acetylation</keyword>
<dbReference type="CDD" id="cd19491">
    <property type="entry name" value="XRCC3"/>
    <property type="match status" value="1"/>
</dbReference>
<dbReference type="GO" id="GO:0005657">
    <property type="term" value="C:replication fork"/>
    <property type="evidence" value="ECO:0000318"/>
    <property type="project" value="GO_Central"/>
</dbReference>
<evidence type="ECO:0000256" key="10">
    <source>
        <dbReference type="ARBA" id="ARBA00023128"/>
    </source>
</evidence>
<keyword evidence="11" id="KW-0233">DNA recombination</keyword>
<evidence type="ECO:0000256" key="8">
    <source>
        <dbReference type="ARBA" id="ARBA00022990"/>
    </source>
</evidence>
<dbReference type="STRING" id="9258.ENSOANP00000001227"/>
<comment type="function">
    <text evidence="14">Involved in the homologous recombination repair (HRR) pathway of double-stranded DNA, thought to repair chromosomal fragmentation, translocations and deletions.</text>
</comment>
<organism evidence="17 18">
    <name type="scientific">Ornithorhynchus anatinus</name>
    <name type="common">Duckbill platypus</name>
    <dbReference type="NCBI Taxonomy" id="9258"/>
    <lineage>
        <taxon>Eukaryota</taxon>
        <taxon>Metazoa</taxon>
        <taxon>Chordata</taxon>
        <taxon>Craniata</taxon>
        <taxon>Vertebrata</taxon>
        <taxon>Euteleostomi</taxon>
        <taxon>Mammalia</taxon>
        <taxon>Monotremata</taxon>
        <taxon>Ornithorhynchidae</taxon>
        <taxon>Ornithorhynchus</taxon>
    </lineage>
</organism>
<dbReference type="GO" id="GO:0090656">
    <property type="term" value="P:t-circle formation"/>
    <property type="evidence" value="ECO:0000318"/>
    <property type="project" value="GO_Central"/>
</dbReference>
<dbReference type="GO" id="GO:0005739">
    <property type="term" value="C:mitochondrion"/>
    <property type="evidence" value="ECO:0007669"/>
    <property type="project" value="UniProtKB-SubCell"/>
</dbReference>
<dbReference type="OMA" id="WANQVTV"/>
<dbReference type="PROSITE" id="PS50162">
    <property type="entry name" value="RECA_2"/>
    <property type="match status" value="1"/>
</dbReference>
<keyword evidence="13 14" id="KW-0539">Nucleus</keyword>
<dbReference type="GO" id="GO:0140664">
    <property type="term" value="F:ATP-dependent DNA damage sensor activity"/>
    <property type="evidence" value="ECO:0007669"/>
    <property type="project" value="InterPro"/>
</dbReference>
<gene>
    <name evidence="17" type="primary">XRCC3</name>
</gene>
<evidence type="ECO:0000313" key="17">
    <source>
        <dbReference type="Ensembl" id="ENSOANP00000001227.2"/>
    </source>
</evidence>
<evidence type="ECO:0000256" key="4">
    <source>
        <dbReference type="ARBA" id="ARBA00022490"/>
    </source>
</evidence>
<keyword evidence="12" id="KW-0234">DNA repair</keyword>
<name>F6RD96_ORNAN</name>
<keyword evidence="9" id="KW-0238">DNA-binding</keyword>
<dbReference type="Proteomes" id="UP000002279">
    <property type="component" value="Chromosome 1"/>
</dbReference>
<reference evidence="17" key="2">
    <citation type="submission" date="2025-08" db="UniProtKB">
        <authorList>
            <consortium name="Ensembl"/>
        </authorList>
    </citation>
    <scope>IDENTIFICATION</scope>
    <source>
        <strain evidence="17">Glennie</strain>
    </source>
</reference>
<evidence type="ECO:0000313" key="18">
    <source>
        <dbReference type="Proteomes" id="UP000002279"/>
    </source>
</evidence>
<dbReference type="Pfam" id="PF08423">
    <property type="entry name" value="Rad51"/>
    <property type="match status" value="1"/>
</dbReference>
<protein>
    <recommendedName>
        <fullName evidence="14">DNA repair protein</fullName>
    </recommendedName>
</protein>
<evidence type="ECO:0000259" key="16">
    <source>
        <dbReference type="PROSITE" id="PS50162"/>
    </source>
</evidence>
<dbReference type="PANTHER" id="PTHR46487">
    <property type="entry name" value="DNA REPAIR PROTEIN XRCC3"/>
    <property type="match status" value="1"/>
</dbReference>
<dbReference type="GO" id="GO:0048471">
    <property type="term" value="C:perinuclear region of cytoplasm"/>
    <property type="evidence" value="ECO:0007669"/>
    <property type="project" value="UniProtKB-SubCell"/>
</dbReference>
<dbReference type="AlphaFoldDB" id="F6RD96"/>
<evidence type="ECO:0000256" key="13">
    <source>
        <dbReference type="ARBA" id="ARBA00023242"/>
    </source>
</evidence>
<accession>F6RD96</accession>
<dbReference type="InterPro" id="IPR020588">
    <property type="entry name" value="RecA_ATP-bd"/>
</dbReference>
<evidence type="ECO:0000256" key="14">
    <source>
        <dbReference type="PIRNR" id="PIRNR005856"/>
    </source>
</evidence>
<evidence type="ECO:0000256" key="1">
    <source>
        <dbReference type="ARBA" id="ARBA00004173"/>
    </source>
</evidence>
<dbReference type="OrthoDB" id="1861185at2759"/>
<dbReference type="InParanoid" id="F6RD96"/>
<dbReference type="PANTHER" id="PTHR46487:SF1">
    <property type="entry name" value="DNA REPAIR PROTEIN XRCC3"/>
    <property type="match status" value="1"/>
</dbReference>
<keyword evidence="6" id="KW-0227">DNA damage</keyword>
<dbReference type="GO" id="GO:0045003">
    <property type="term" value="P:double-strand break repair via synthesis-dependent strand annealing"/>
    <property type="evidence" value="ECO:0000318"/>
    <property type="project" value="GO_Central"/>
</dbReference>
<dbReference type="InterPro" id="IPR016467">
    <property type="entry name" value="DNA_recomb/repair_RecA-like"/>
</dbReference>
<keyword evidence="18" id="KW-1185">Reference proteome</keyword>
<reference evidence="17" key="3">
    <citation type="submission" date="2025-09" db="UniProtKB">
        <authorList>
            <consortium name="Ensembl"/>
        </authorList>
    </citation>
    <scope>IDENTIFICATION</scope>
    <source>
        <strain evidence="17">Glennie</strain>
    </source>
</reference>
<comment type="subcellular location">
    <subcellularLocation>
        <location evidence="2">Cytoplasm</location>
        <location evidence="2">Perinuclear region</location>
    </subcellularLocation>
    <subcellularLocation>
        <location evidence="1">Mitochondrion</location>
    </subcellularLocation>
    <subcellularLocation>
        <location evidence="14">Nucleus</location>
    </subcellularLocation>
    <subcellularLocation>
        <location evidence="14">Cytoplasm</location>
    </subcellularLocation>
</comment>
<dbReference type="InterPro" id="IPR058766">
    <property type="entry name" value="HHH_XRCC3_RAD51B"/>
</dbReference>
<dbReference type="GO" id="GO:0000722">
    <property type="term" value="P:telomere maintenance via recombination"/>
    <property type="evidence" value="ECO:0000318"/>
    <property type="project" value="GO_Central"/>
</dbReference>
<feature type="region of interest" description="Disordered" evidence="15">
    <location>
        <begin position="352"/>
        <end position="402"/>
    </location>
</feature>
<dbReference type="Bgee" id="ENSOANG00000000792">
    <property type="expression patterns" value="Expressed in testis and 7 other cell types or tissues"/>
</dbReference>
<dbReference type="KEGG" id="oaa:100077220"/>
<dbReference type="SUPFAM" id="SSF52540">
    <property type="entry name" value="P-loop containing nucleoside triphosphate hydrolases"/>
    <property type="match status" value="1"/>
</dbReference>
<keyword evidence="4 14" id="KW-0963">Cytoplasm</keyword>
<dbReference type="GO" id="GO:0005654">
    <property type="term" value="C:nucleoplasm"/>
    <property type="evidence" value="ECO:0007669"/>
    <property type="project" value="Ensembl"/>
</dbReference>
<evidence type="ECO:0000256" key="11">
    <source>
        <dbReference type="ARBA" id="ARBA00023172"/>
    </source>
</evidence>
<dbReference type="GO" id="GO:0005829">
    <property type="term" value="C:cytosol"/>
    <property type="evidence" value="ECO:0007669"/>
    <property type="project" value="Ensembl"/>
</dbReference>
<dbReference type="GO" id="GO:0000400">
    <property type="term" value="F:four-way junction DNA binding"/>
    <property type="evidence" value="ECO:0007669"/>
    <property type="project" value="Ensembl"/>
</dbReference>
<evidence type="ECO:0000256" key="6">
    <source>
        <dbReference type="ARBA" id="ARBA00022763"/>
    </source>
</evidence>
<dbReference type="Pfam" id="PF26169">
    <property type="entry name" value="HHH_XRCC3_RpoA"/>
    <property type="match status" value="1"/>
</dbReference>
<evidence type="ECO:0000256" key="5">
    <source>
        <dbReference type="ARBA" id="ARBA00022741"/>
    </source>
</evidence>
<evidence type="ECO:0000256" key="9">
    <source>
        <dbReference type="ARBA" id="ARBA00023125"/>
    </source>
</evidence>
<dbReference type="InterPro" id="IPR027417">
    <property type="entry name" value="P-loop_NTPase"/>
</dbReference>
<reference evidence="17 18" key="1">
    <citation type="journal article" date="2008" name="Nature">
        <title>Genome analysis of the platypus reveals unique signatures of evolution.</title>
        <authorList>
            <person name="Warren W.C."/>
            <person name="Hillier L.W."/>
            <person name="Marshall Graves J.A."/>
            <person name="Birney E."/>
            <person name="Ponting C.P."/>
            <person name="Grutzner F."/>
            <person name="Belov K."/>
            <person name="Miller W."/>
            <person name="Clarke L."/>
            <person name="Chinwalla A.T."/>
            <person name="Yang S.P."/>
            <person name="Heger A."/>
            <person name="Locke D.P."/>
            <person name="Miethke P."/>
            <person name="Waters P.D."/>
            <person name="Veyrunes F."/>
            <person name="Fulton L."/>
            <person name="Fulton B."/>
            <person name="Graves T."/>
            <person name="Wallis J."/>
            <person name="Puente X.S."/>
            <person name="Lopez-Otin C."/>
            <person name="Ordonez G.R."/>
            <person name="Eichler E.E."/>
            <person name="Chen L."/>
            <person name="Cheng Z."/>
            <person name="Deakin J.E."/>
            <person name="Alsop A."/>
            <person name="Thompson K."/>
            <person name="Kirby P."/>
            <person name="Papenfuss A.T."/>
            <person name="Wakefield M.J."/>
            <person name="Olender T."/>
            <person name="Lancet D."/>
            <person name="Huttley G.A."/>
            <person name="Smit A.F."/>
            <person name="Pask A."/>
            <person name="Temple-Smith P."/>
            <person name="Batzer M.A."/>
            <person name="Walker J.A."/>
            <person name="Konkel M.K."/>
            <person name="Harris R.S."/>
            <person name="Whittington C.M."/>
            <person name="Wong E.S."/>
            <person name="Gemmell N.J."/>
            <person name="Buschiazzo E."/>
            <person name="Vargas Jentzsch I.M."/>
            <person name="Merkel A."/>
            <person name="Schmitz J."/>
            <person name="Zemann A."/>
            <person name="Churakov G."/>
            <person name="Kriegs J.O."/>
            <person name="Brosius J."/>
            <person name="Murchison E.P."/>
            <person name="Sachidanandam R."/>
            <person name="Smith C."/>
            <person name="Hannon G.J."/>
            <person name="Tsend-Ayush E."/>
            <person name="McMillan D."/>
            <person name="Attenborough R."/>
            <person name="Rens W."/>
            <person name="Ferguson-Smith M."/>
            <person name="Lefevre C.M."/>
            <person name="Sharp J.A."/>
            <person name="Nicholas K.R."/>
            <person name="Ray D.A."/>
            <person name="Kube M."/>
            <person name="Reinhardt R."/>
            <person name="Pringle T.H."/>
            <person name="Taylor J."/>
            <person name="Jones R.C."/>
            <person name="Nixon B."/>
            <person name="Dacheux J.L."/>
            <person name="Niwa H."/>
            <person name="Sekita Y."/>
            <person name="Huang X."/>
            <person name="Stark A."/>
            <person name="Kheradpour P."/>
            <person name="Kellis M."/>
            <person name="Flicek P."/>
            <person name="Chen Y."/>
            <person name="Webber C."/>
            <person name="Hardison R."/>
            <person name="Nelson J."/>
            <person name="Hallsworth-Pepin K."/>
            <person name="Delehaunty K."/>
            <person name="Markovic C."/>
            <person name="Minx P."/>
            <person name="Feng Y."/>
            <person name="Kremitzki C."/>
            <person name="Mitreva M."/>
            <person name="Glasscock J."/>
            <person name="Wylie T."/>
            <person name="Wohldmann P."/>
            <person name="Thiru P."/>
            <person name="Nhan M.N."/>
            <person name="Pohl C.S."/>
            <person name="Smith S.M."/>
            <person name="Hou S."/>
            <person name="Nefedov M."/>
            <person name="de Jong P.J."/>
            <person name="Renfree M.B."/>
            <person name="Mardis E.R."/>
            <person name="Wilson R.K."/>
        </authorList>
    </citation>
    <scope>NUCLEOTIDE SEQUENCE [LARGE SCALE GENOMIC DNA]</scope>
    <source>
        <strain evidence="17 18">Glennie</strain>
    </source>
</reference>
<dbReference type="RefSeq" id="XP_028921669.1">
    <property type="nucleotide sequence ID" value="XM_029065836.2"/>
</dbReference>
<feature type="compositionally biased region" description="Pro residues" evidence="15">
    <location>
        <begin position="388"/>
        <end position="402"/>
    </location>
</feature>
<dbReference type="RefSeq" id="XP_039768012.1">
    <property type="nucleotide sequence ID" value="XM_039912078.1"/>
</dbReference>
<feature type="domain" description="RecA family profile 1" evidence="16">
    <location>
        <begin position="78"/>
        <end position="259"/>
    </location>
</feature>